<dbReference type="InterPro" id="IPR036388">
    <property type="entry name" value="WH-like_DNA-bd_sf"/>
</dbReference>
<dbReference type="InterPro" id="IPR022391">
    <property type="entry name" value="ICE_relaxase_PFGI-1"/>
</dbReference>
<evidence type="ECO:0000313" key="10">
    <source>
        <dbReference type="EMBL" id="VGL13692.1"/>
    </source>
</evidence>
<dbReference type="Gene3D" id="1.10.10.10">
    <property type="entry name" value="Winged helix-like DNA-binding domain superfamily/Winged helix DNA-binding domain"/>
    <property type="match status" value="1"/>
</dbReference>
<dbReference type="EMBL" id="SDDH01000069">
    <property type="protein sequence ID" value="TCY62260.1"/>
    <property type="molecule type" value="Genomic_DNA"/>
</dbReference>
<evidence type="ECO:0000313" key="9">
    <source>
        <dbReference type="EMBL" id="TCY62260.1"/>
    </source>
</evidence>
<dbReference type="EMBL" id="SDCG01000002">
    <property type="protein sequence ID" value="TCX31512.1"/>
    <property type="molecule type" value="Genomic_DNA"/>
</dbReference>
<keyword evidence="11" id="KW-0808">Transferase</keyword>
<keyword evidence="10" id="KW-0012">Acyltransferase</keyword>
<dbReference type="Gene3D" id="2.40.10.200">
    <property type="entry name" value="STY4665 C-terminal domain-like"/>
    <property type="match status" value="1"/>
</dbReference>
<dbReference type="EMBL" id="JAUUIA010000028">
    <property type="protein sequence ID" value="MDP0970131.1"/>
    <property type="molecule type" value="Genomic_DNA"/>
</dbReference>
<evidence type="ECO:0000259" key="2">
    <source>
        <dbReference type="Pfam" id="PF07515"/>
    </source>
</evidence>
<evidence type="ECO:0000313" key="6">
    <source>
        <dbReference type="EMBL" id="TCX51051.1"/>
    </source>
</evidence>
<dbReference type="RefSeq" id="WP_032430344.1">
    <property type="nucleotide sequence ID" value="NZ_CAAGTP010000002.1"/>
</dbReference>
<evidence type="ECO:0000313" key="8">
    <source>
        <dbReference type="EMBL" id="TCX94878.1"/>
    </source>
</evidence>
<feature type="domain" description="Uncharacterised" evidence="1">
    <location>
        <begin position="32"/>
        <end position="239"/>
    </location>
</feature>
<accession>A0A483JU92</accession>
<dbReference type="EMBL" id="SDCP01000017">
    <property type="protein sequence ID" value="TCX82037.1"/>
    <property type="molecule type" value="Genomic_DNA"/>
</dbReference>
<name>A0A483JU92_KLEPN</name>
<dbReference type="Proteomes" id="UP000376235">
    <property type="component" value="Unassembled WGS sequence"/>
</dbReference>
<dbReference type="SUPFAM" id="SSF46785">
    <property type="entry name" value="Winged helix' DNA-binding domain"/>
    <property type="match status" value="1"/>
</dbReference>
<reference evidence="10 12" key="2">
    <citation type="submission" date="2019-03" db="EMBL/GenBank/DDBJ databases">
        <authorList>
            <consortium name="Pathogen Informatics"/>
        </authorList>
    </citation>
    <scope>NUCLEOTIDE SEQUENCE [LARGE SCALE GENOMIC DNA]</scope>
    <source>
        <strain evidence="11">5012STDY7626358</strain>
        <strain evidence="10 12">5012STDY7626430</strain>
    </source>
</reference>
<proteinExistence type="predicted"/>
<gene>
    <name evidence="4" type="ORF">ETE70_04805</name>
    <name evidence="6" type="ORF">ETE72_18735</name>
    <name evidence="8" type="ORF">ETE87_02015</name>
    <name evidence="7" type="ORF">ETE99_14585</name>
    <name evidence="5" type="ORF">ETF02_02015</name>
    <name evidence="9" type="ORF">ETH45_24820</name>
    <name evidence="3" type="ORF">Q6294_24240</name>
    <name evidence="11" type="ORF">SAMEA4873559_04657</name>
    <name evidence="10" type="ORF">SAMEA4873632_04829</name>
</gene>
<evidence type="ECO:0000313" key="5">
    <source>
        <dbReference type="EMBL" id="TCX48444.1"/>
    </source>
</evidence>
<dbReference type="InterPro" id="IPR036390">
    <property type="entry name" value="WH_DNA-bd_sf"/>
</dbReference>
<evidence type="ECO:0000259" key="1">
    <source>
        <dbReference type="Pfam" id="PF07514"/>
    </source>
</evidence>
<evidence type="ECO:0000313" key="11">
    <source>
        <dbReference type="EMBL" id="VGM42982.1"/>
    </source>
</evidence>
<dbReference type="EMBL" id="CAAHDD010000014">
    <property type="protein sequence ID" value="VGM42982.1"/>
    <property type="molecule type" value="Genomic_DNA"/>
</dbReference>
<dbReference type="InterPro" id="IPR011119">
    <property type="entry name" value="Unchr_helicase_relaxase_TraI"/>
</dbReference>
<dbReference type="NCBIfam" id="TIGR03760">
    <property type="entry name" value="ICE_TraI_Pfluor"/>
    <property type="match status" value="1"/>
</dbReference>
<sequence>MLNLKSFLRPGRLRPGTLPTVEAINPSLPPGYFLPMTASELLATTRRQQWLQSLWDYSSLPKDMYRQYYLAPLEHCVTLMQQFPLTESGPYARPGGMADYMLETVSYAARLSKSYMLPVGAPPEEQAAQSAAWNAVVVYAAMLPSLEYLCHLHVELENGKRWFPLLDAPPEPYRFRFEPEQSPERLQSFGAKLAWKIIPPEAIGWLSSWPEAIKTLSTYLTGFRAQSGVVNAIVSEAIRLTAGAPESETLVAPAAIVPVLAESLQGDSLLSGLADDVPELVASYSEEENLLAAESVSLLDVGQLSPDGQEEPDDTDALLVMMGFASADAAETGEITPSAELNDPGEAFWQWLVTGCRAGSLVPNKPDGRIHLVAGYVFLRAPGIFHQYLTETNAPGEDKARLQKAFERLGHHRQDNGTMYTCQLYQNEQREGRFQKLSGYLVLASKVYDSDNNPGDNPLLIVI</sequence>
<keyword evidence="10" id="KW-0670">Pyruvate</keyword>
<protein>
    <submittedName>
        <fullName evidence="10">Pyruvate/2-oxoglutarate dehydrogenase complex, dihydrolipoamide acyltransferase (E2) component</fullName>
    </submittedName>
    <submittedName>
        <fullName evidence="6">Relaxase</fullName>
    </submittedName>
    <submittedName>
        <fullName evidence="3">TraI domain-containing protein</fullName>
    </submittedName>
</protein>
<dbReference type="AlphaFoldDB" id="A0A483JU92"/>
<evidence type="ECO:0000313" key="4">
    <source>
        <dbReference type="EMBL" id="TCX31512.1"/>
    </source>
</evidence>
<dbReference type="Gene3D" id="1.10.3210.40">
    <property type="match status" value="1"/>
</dbReference>
<evidence type="ECO:0000313" key="12">
    <source>
        <dbReference type="Proteomes" id="UP000376235"/>
    </source>
</evidence>
<feature type="domain" description="Putative conjugal transfer nickase/helicase TraI C-terminal" evidence="2">
    <location>
        <begin position="345"/>
        <end position="460"/>
    </location>
</feature>
<dbReference type="Pfam" id="PF07515">
    <property type="entry name" value="TraI_2_C"/>
    <property type="match status" value="1"/>
</dbReference>
<reference evidence="3" key="3">
    <citation type="submission" date="2023-07" db="EMBL/GenBank/DDBJ databases">
        <authorList>
            <person name="Peng Z."/>
        </authorList>
    </citation>
    <scope>NUCLEOTIDE SEQUENCE</scope>
    <source>
        <strain evidence="3">KP219</strain>
    </source>
</reference>
<dbReference type="InterPro" id="IPR011093">
    <property type="entry name" value="TraI_2_C"/>
</dbReference>
<dbReference type="EMBL" id="SDCI01000001">
    <property type="protein sequence ID" value="TCX48444.1"/>
    <property type="molecule type" value="Genomic_DNA"/>
</dbReference>
<dbReference type="EMBL" id="SDCK01000021">
    <property type="protein sequence ID" value="TCX51051.1"/>
    <property type="molecule type" value="Genomic_DNA"/>
</dbReference>
<evidence type="ECO:0000313" key="3">
    <source>
        <dbReference type="EMBL" id="MDP0970131.1"/>
    </source>
</evidence>
<evidence type="ECO:0000313" key="7">
    <source>
        <dbReference type="EMBL" id="TCX82037.1"/>
    </source>
</evidence>
<dbReference type="GO" id="GO:0016746">
    <property type="term" value="F:acyltransferase activity"/>
    <property type="evidence" value="ECO:0007669"/>
    <property type="project" value="UniProtKB-KW"/>
</dbReference>
<reference evidence="6" key="1">
    <citation type="submission" date="2019-01" db="EMBL/GenBank/DDBJ databases">
        <authorList>
            <person name="Lista F."/>
            <person name="Anselmo A."/>
        </authorList>
    </citation>
    <scope>NUCLEOTIDE SEQUENCE</scope>
    <source>
        <strain evidence="6">12S</strain>
        <strain evidence="9">14R</strain>
        <strain evidence="5">14S</strain>
        <strain evidence="4">16S</strain>
        <strain evidence="8">6S</strain>
        <strain evidence="7">7S</strain>
    </source>
</reference>
<dbReference type="Proteomes" id="UP001244490">
    <property type="component" value="Unassembled WGS sequence"/>
</dbReference>
<dbReference type="EMBL" id="SDCQ01000001">
    <property type="protein sequence ID" value="TCX94878.1"/>
    <property type="molecule type" value="Genomic_DNA"/>
</dbReference>
<organism evidence="6">
    <name type="scientific">Klebsiella pneumoniae</name>
    <dbReference type="NCBI Taxonomy" id="573"/>
    <lineage>
        <taxon>Bacteria</taxon>
        <taxon>Pseudomonadati</taxon>
        <taxon>Pseudomonadota</taxon>
        <taxon>Gammaproteobacteria</taxon>
        <taxon>Enterobacterales</taxon>
        <taxon>Enterobacteriaceae</taxon>
        <taxon>Klebsiella/Raoultella group</taxon>
        <taxon>Klebsiella</taxon>
        <taxon>Klebsiella pneumoniae complex</taxon>
    </lineage>
</organism>
<dbReference type="Pfam" id="PF07514">
    <property type="entry name" value="TraI_2"/>
    <property type="match status" value="1"/>
</dbReference>
<dbReference type="EMBL" id="CAAHCC010000014">
    <property type="protein sequence ID" value="VGL13692.1"/>
    <property type="molecule type" value="Genomic_DNA"/>
</dbReference>